<dbReference type="InterPro" id="IPR018181">
    <property type="entry name" value="Heat_shock_70_CS"/>
</dbReference>
<dbReference type="Pfam" id="PF14450">
    <property type="entry name" value="FtsA"/>
    <property type="match status" value="2"/>
</dbReference>
<dbReference type="GO" id="GO:0009898">
    <property type="term" value="C:cytoplasmic side of plasma membrane"/>
    <property type="evidence" value="ECO:0007669"/>
    <property type="project" value="UniProtKB-UniRule"/>
</dbReference>
<organism evidence="9 10">
    <name type="scientific">Candidatus Opimibacter skivensis</name>
    <dbReference type="NCBI Taxonomy" id="2982028"/>
    <lineage>
        <taxon>Bacteria</taxon>
        <taxon>Pseudomonadati</taxon>
        <taxon>Bacteroidota</taxon>
        <taxon>Saprospiria</taxon>
        <taxon>Saprospirales</taxon>
        <taxon>Saprospiraceae</taxon>
        <taxon>Candidatus Opimibacter</taxon>
    </lineage>
</organism>
<dbReference type="Gene3D" id="3.30.420.40">
    <property type="match status" value="2"/>
</dbReference>
<dbReference type="Pfam" id="PF02491">
    <property type="entry name" value="SHS2_FTSA"/>
    <property type="match status" value="1"/>
</dbReference>
<dbReference type="Proteomes" id="UP000808337">
    <property type="component" value="Unassembled WGS sequence"/>
</dbReference>
<evidence type="ECO:0000259" key="8">
    <source>
        <dbReference type="SMART" id="SM00842"/>
    </source>
</evidence>
<evidence type="ECO:0000256" key="1">
    <source>
        <dbReference type="ARBA" id="ARBA00007381"/>
    </source>
</evidence>
<dbReference type="SUPFAM" id="SSF53067">
    <property type="entry name" value="Actin-like ATPase domain"/>
    <property type="match status" value="2"/>
</dbReference>
<dbReference type="PROSITE" id="PS00329">
    <property type="entry name" value="HSP70_2"/>
    <property type="match status" value="1"/>
</dbReference>
<dbReference type="NCBIfam" id="TIGR01174">
    <property type="entry name" value="ftsA"/>
    <property type="match status" value="1"/>
</dbReference>
<dbReference type="HAMAP" id="MF_02033">
    <property type="entry name" value="FtsA"/>
    <property type="match status" value="1"/>
</dbReference>
<dbReference type="InterPro" id="IPR003494">
    <property type="entry name" value="SHS2_FtsA"/>
</dbReference>
<dbReference type="PIRSF" id="PIRSF003101">
    <property type="entry name" value="FtsA"/>
    <property type="match status" value="1"/>
</dbReference>
<name>A0A9D7XRW6_9BACT</name>
<comment type="similarity">
    <text evidence="1">Belongs to the heat shock protein 70 family.</text>
</comment>
<dbReference type="CDD" id="cd24048">
    <property type="entry name" value="ASKHA_NBD_FtsA"/>
    <property type="match status" value="1"/>
</dbReference>
<keyword evidence="4 6" id="KW-0472">Membrane</keyword>
<evidence type="ECO:0000256" key="4">
    <source>
        <dbReference type="ARBA" id="ARBA00023136"/>
    </source>
</evidence>
<dbReference type="PANTHER" id="PTHR32432:SF4">
    <property type="entry name" value="CELL DIVISION PROTEIN FTSA"/>
    <property type="match status" value="1"/>
</dbReference>
<keyword evidence="5 6" id="KW-0131">Cell cycle</keyword>
<dbReference type="GO" id="GO:0032153">
    <property type="term" value="C:cell division site"/>
    <property type="evidence" value="ECO:0007669"/>
    <property type="project" value="UniProtKB-UniRule"/>
</dbReference>
<protein>
    <recommendedName>
        <fullName evidence="6 7">Cell division protein FtsA</fullName>
    </recommendedName>
</protein>
<dbReference type="InterPro" id="IPR020823">
    <property type="entry name" value="Cell_div_FtsA"/>
</dbReference>
<comment type="caution">
    <text evidence="9">The sequence shown here is derived from an EMBL/GenBank/DDBJ whole genome shotgun (WGS) entry which is preliminary data.</text>
</comment>
<keyword evidence="3 6" id="KW-0132">Cell division</keyword>
<proteinExistence type="inferred from homology"/>
<comment type="subcellular location">
    <subcellularLocation>
        <location evidence="6">Cell membrane</location>
        <topology evidence="6">Peripheral membrane protein</topology>
        <orientation evidence="6">Cytoplasmic side</orientation>
    </subcellularLocation>
    <text evidence="6">Localizes to the Z ring in an FtsZ-dependent manner. Targeted to the membrane through a conserved C-terminal amphipathic helix.</text>
</comment>
<dbReference type="InterPro" id="IPR043129">
    <property type="entry name" value="ATPase_NBD"/>
</dbReference>
<dbReference type="EMBL" id="JADKGY010000001">
    <property type="protein sequence ID" value="MBK9981808.1"/>
    <property type="molecule type" value="Genomic_DNA"/>
</dbReference>
<gene>
    <name evidence="6 9" type="primary">ftsA</name>
    <name evidence="9" type="ORF">IPP15_05185</name>
</gene>
<evidence type="ECO:0000256" key="5">
    <source>
        <dbReference type="ARBA" id="ARBA00023306"/>
    </source>
</evidence>
<sequence>MRYKEIQKSKTVVALDIGTTKICVMVGRRNEYGSIEILGVGKVASEGVRRGVVANIDKTVRSIEEAVIQAEKSAGMEILEVYAGIAGQHIKSLQHQGILTLADADKEITKSDLQTLLDDMYRLALPPGDKILHILPQEYTVDDEEGILDPVGMCGHRLIGNFHVVTGQLSAHKNIERCVEKAGLKVADFVLEPIASAAAVLSEEEKEAGVALVDIGGGTTDITIFQEGIIRHTAVVPFGGDVITADIKEGCTVMYEQAEKLKKKFGSALAECIVDNRIITIPSFNGRDYKEISEKNLSLIIQARMEEILELVRVEIKKSGYERKLIGGIVLTGGGALLNKVDLLAEYRTGMSARVGLPIEHIASRQRDDVSSPIYATAIGLIIHGLASPETEEEVATNNLIATKTTEPVKEKVAVTTMNEEVPDNHKDRNGPKWFDKILDKTKEFFEATPDQDFL</sequence>
<dbReference type="SMART" id="SM00842">
    <property type="entry name" value="FtsA"/>
    <property type="match status" value="1"/>
</dbReference>
<keyword evidence="2 6" id="KW-1003">Cell membrane</keyword>
<evidence type="ECO:0000313" key="9">
    <source>
        <dbReference type="EMBL" id="MBK9981808.1"/>
    </source>
</evidence>
<comment type="function">
    <text evidence="6 7">Cell division protein that is involved in the assembly of the Z ring. May serve as a membrane anchor for the Z ring.</text>
</comment>
<dbReference type="InterPro" id="IPR050696">
    <property type="entry name" value="FtsA/MreB"/>
</dbReference>
<reference evidence="9 10" key="1">
    <citation type="submission" date="2020-10" db="EMBL/GenBank/DDBJ databases">
        <title>Connecting structure to function with the recovery of over 1000 high-quality activated sludge metagenome-assembled genomes encoding full-length rRNA genes using long-read sequencing.</title>
        <authorList>
            <person name="Singleton C.M."/>
            <person name="Petriglieri F."/>
            <person name="Kristensen J.M."/>
            <person name="Kirkegaard R.H."/>
            <person name="Michaelsen T.Y."/>
            <person name="Andersen M.H."/>
            <person name="Karst S.M."/>
            <person name="Dueholm M.S."/>
            <person name="Nielsen P.H."/>
            <person name="Albertsen M."/>
        </authorList>
    </citation>
    <scope>NUCLEOTIDE SEQUENCE [LARGE SCALE GENOMIC DNA]</scope>
    <source>
        <strain evidence="9">Ribe_18-Q3-R11-54_MAXAC.273</strain>
    </source>
</reference>
<comment type="subunit">
    <text evidence="6">Self-interacts. Interacts with FtsZ.</text>
</comment>
<feature type="domain" description="SHS2" evidence="8">
    <location>
        <begin position="12"/>
        <end position="200"/>
    </location>
</feature>
<evidence type="ECO:0000313" key="10">
    <source>
        <dbReference type="Proteomes" id="UP000808337"/>
    </source>
</evidence>
<dbReference type="GO" id="GO:0043093">
    <property type="term" value="P:FtsZ-dependent cytokinesis"/>
    <property type="evidence" value="ECO:0007669"/>
    <property type="project" value="UniProtKB-UniRule"/>
</dbReference>
<dbReference type="AlphaFoldDB" id="A0A9D7XRW6"/>
<comment type="similarity">
    <text evidence="6 7">Belongs to the FtsA/MreB family.</text>
</comment>
<evidence type="ECO:0000256" key="7">
    <source>
        <dbReference type="PIRNR" id="PIRNR003101"/>
    </source>
</evidence>
<dbReference type="PANTHER" id="PTHR32432">
    <property type="entry name" value="CELL DIVISION PROTEIN FTSA-RELATED"/>
    <property type="match status" value="1"/>
</dbReference>
<evidence type="ECO:0000256" key="2">
    <source>
        <dbReference type="ARBA" id="ARBA00022475"/>
    </source>
</evidence>
<accession>A0A9D7XRW6</accession>
<evidence type="ECO:0000256" key="6">
    <source>
        <dbReference type="HAMAP-Rule" id="MF_02033"/>
    </source>
</evidence>
<evidence type="ECO:0000256" key="3">
    <source>
        <dbReference type="ARBA" id="ARBA00022618"/>
    </source>
</evidence>
<dbReference type="Gene3D" id="3.30.1490.110">
    <property type="match status" value="1"/>
</dbReference>